<dbReference type="GO" id="GO:0006396">
    <property type="term" value="P:RNA processing"/>
    <property type="evidence" value="ECO:0007669"/>
    <property type="project" value="UniProtKB-UniRule"/>
</dbReference>
<evidence type="ECO:0000259" key="10">
    <source>
        <dbReference type="Pfam" id="PF05189"/>
    </source>
</evidence>
<dbReference type="InterPro" id="IPR020719">
    <property type="entry name" value="RNA3'_term_phos_cycl-like_CS"/>
</dbReference>
<dbReference type="PROSITE" id="PS01287">
    <property type="entry name" value="RTC"/>
    <property type="match status" value="1"/>
</dbReference>
<accession>G0EEW5</accession>
<dbReference type="eggNOG" id="arCOG04125">
    <property type="taxonomic scope" value="Archaea"/>
</dbReference>
<keyword evidence="3 7" id="KW-0963">Cytoplasm</keyword>
<dbReference type="EC" id="6.5.1.4" evidence="7 8"/>
<evidence type="ECO:0000313" key="12">
    <source>
        <dbReference type="Proteomes" id="UP000001037"/>
    </source>
</evidence>
<dbReference type="GO" id="GO:0005524">
    <property type="term" value="F:ATP binding"/>
    <property type="evidence" value="ECO:0007669"/>
    <property type="project" value="UniProtKB-KW"/>
</dbReference>
<feature type="active site" description="Tele-AMP-histidine intermediate" evidence="7">
    <location>
        <position position="319"/>
    </location>
</feature>
<sequence>MREVVIDGSMGEGGGQILRTSVALAAVLGIKLRVYNIRAKRKNPGLQRQHMTAIRAVAALTNARVEGLKLGSTSIVFEPRELRGGKYRFDIGTAGSVTLVLQALLPVAAFVPEPLEVEIRGGTDVPWSPPVDYVRFVLRPLLEKFGYHFDIIVKRRGHYPKGGGIVIFRVDNPPRRLHSIELEERGEVLAFKGLSHCVRLPKHVAERQARSAASVIRARYPDVPLKIDLEYYTPGKDPHLGPGSGIVVYAETENSVLGGDSLGAKGKPAERVGEEAARKLIEDLETGKALDRHASDMLIPFAALAEGESVLGGAKLTLHAYTNLLVVEKLTGIKYELKGELDKPFTLRIRGIGLTS</sequence>
<proteinExistence type="inferred from homology"/>
<evidence type="ECO:0000256" key="6">
    <source>
        <dbReference type="ARBA" id="ARBA00022840"/>
    </source>
</evidence>
<dbReference type="InterPro" id="IPR013791">
    <property type="entry name" value="RNA3'-term_phos_cycl_insert"/>
</dbReference>
<dbReference type="InterPro" id="IPR037136">
    <property type="entry name" value="RNA3'_phos_cyclase_dom_sf"/>
</dbReference>
<dbReference type="SUPFAM" id="SSF52913">
    <property type="entry name" value="RNA 3'-terminal phosphate cyclase, RPTC, insert domain"/>
    <property type="match status" value="1"/>
</dbReference>
<keyword evidence="6 7" id="KW-0067">ATP-binding</keyword>
<comment type="caution">
    <text evidence="7">Lacks conserved residue(s) required for the propagation of feature annotation.</text>
</comment>
<dbReference type="GeneID" id="11139846"/>
<dbReference type="AlphaFoldDB" id="G0EEW5"/>
<name>G0EEW5_PYRF1</name>
<evidence type="ECO:0000256" key="4">
    <source>
        <dbReference type="ARBA" id="ARBA00022598"/>
    </source>
</evidence>
<dbReference type="NCBIfam" id="TIGR03399">
    <property type="entry name" value="RNA_3prim_cycl"/>
    <property type="match status" value="1"/>
</dbReference>
<dbReference type="FunFam" id="3.30.360.20:FF:000002">
    <property type="entry name" value="RNA terminal phosphate cyclase-like 1"/>
    <property type="match status" value="1"/>
</dbReference>
<dbReference type="SUPFAM" id="SSF55205">
    <property type="entry name" value="EPT/RTPC-like"/>
    <property type="match status" value="1"/>
</dbReference>
<dbReference type="Pfam" id="PF01137">
    <property type="entry name" value="RTC"/>
    <property type="match status" value="1"/>
</dbReference>
<dbReference type="HAMAP" id="MF_00200">
    <property type="entry name" value="RTC"/>
    <property type="match status" value="1"/>
</dbReference>
<dbReference type="KEGG" id="pfm:Pyrfu_0207"/>
<evidence type="ECO:0000256" key="2">
    <source>
        <dbReference type="ARBA" id="ARBA00021428"/>
    </source>
</evidence>
<dbReference type="InterPro" id="IPR023797">
    <property type="entry name" value="RNA3'_phos_cyclase_dom"/>
</dbReference>
<keyword evidence="4 7" id="KW-0436">Ligase</keyword>
<dbReference type="RefSeq" id="WP_014025756.1">
    <property type="nucleotide sequence ID" value="NC_015931.1"/>
</dbReference>
<dbReference type="GO" id="GO:0005737">
    <property type="term" value="C:cytoplasm"/>
    <property type="evidence" value="ECO:0007669"/>
    <property type="project" value="UniProtKB-SubCell"/>
</dbReference>
<dbReference type="HOGENOM" id="CLU_027882_0_0_2"/>
<dbReference type="Pfam" id="PF05189">
    <property type="entry name" value="RTC_insert"/>
    <property type="match status" value="1"/>
</dbReference>
<dbReference type="FunCoup" id="G0EEW5">
    <property type="interactions" value="186"/>
</dbReference>
<dbReference type="Proteomes" id="UP000001037">
    <property type="component" value="Chromosome"/>
</dbReference>
<keyword evidence="12" id="KW-1185">Reference proteome</keyword>
<organism evidence="11 12">
    <name type="scientific">Pyrolobus fumarii (strain DSM 11204 / 1A)</name>
    <dbReference type="NCBI Taxonomy" id="694429"/>
    <lineage>
        <taxon>Archaea</taxon>
        <taxon>Thermoproteota</taxon>
        <taxon>Thermoprotei</taxon>
        <taxon>Desulfurococcales</taxon>
        <taxon>Pyrodictiaceae</taxon>
        <taxon>Pyrolobus</taxon>
    </lineage>
</organism>
<feature type="binding site" evidence="7">
    <location>
        <position position="102"/>
    </location>
    <ligand>
        <name>ATP</name>
        <dbReference type="ChEBI" id="CHEBI:30616"/>
    </ligand>
</feature>
<evidence type="ECO:0000313" key="11">
    <source>
        <dbReference type="EMBL" id="AEM38079.1"/>
    </source>
</evidence>
<evidence type="ECO:0000259" key="9">
    <source>
        <dbReference type="Pfam" id="PF01137"/>
    </source>
</evidence>
<dbReference type="Gene3D" id="3.30.360.20">
    <property type="entry name" value="RNA 3'-terminal phosphate cyclase, insert domain"/>
    <property type="match status" value="1"/>
</dbReference>
<comment type="function">
    <text evidence="7">Catalyzes the conversion of 3'-phosphate to a 2',3'-cyclic phosphodiester at the end of RNA. The mechanism of action of the enzyme occurs in 3 steps: (A) adenylation of the enzyme by ATP; (B) transfer of adenylate to an RNA-N3'P to produce RNA-N3'PP5'A; (C) and attack of the adjacent 2'-hydroxyl on the 3'-phosphorus in the diester linkage to produce the cyclic end product. The biological role of this enzyme is unknown but it is likely to function in some aspects of cellular RNA processing.</text>
</comment>
<dbReference type="InterPro" id="IPR013792">
    <property type="entry name" value="RNA3'P_cycl/enolpyr_Trfase_a/b"/>
</dbReference>
<dbReference type="PANTHER" id="PTHR11096:SF0">
    <property type="entry name" value="RNA 3'-TERMINAL PHOSPHATE CYCLASE"/>
    <property type="match status" value="1"/>
</dbReference>
<dbReference type="EMBL" id="CP002838">
    <property type="protein sequence ID" value="AEM38079.1"/>
    <property type="molecule type" value="Genomic_DNA"/>
</dbReference>
<protein>
    <recommendedName>
        <fullName evidence="2 7">RNA 3'-terminal phosphate cyclase</fullName>
        <shortName evidence="7">RNA cyclase</shortName>
        <shortName evidence="7">RNA-3'-phosphate cyclase</shortName>
        <ecNumber evidence="7 8">6.5.1.4</ecNumber>
    </recommendedName>
</protein>
<evidence type="ECO:0000256" key="7">
    <source>
        <dbReference type="HAMAP-Rule" id="MF_00200"/>
    </source>
</evidence>
<dbReference type="CDD" id="cd00874">
    <property type="entry name" value="RNA_Cyclase_Class_II"/>
    <property type="match status" value="1"/>
</dbReference>
<evidence type="ECO:0000256" key="8">
    <source>
        <dbReference type="NCBIfam" id="TIGR03399"/>
    </source>
</evidence>
<dbReference type="InParanoid" id="G0EEW5"/>
<feature type="domain" description="RNA 3'-terminal phosphate cyclase insert" evidence="10">
    <location>
        <begin position="184"/>
        <end position="284"/>
    </location>
</feature>
<dbReference type="OrthoDB" id="7994at2157"/>
<dbReference type="PIRSF" id="PIRSF005378">
    <property type="entry name" value="RNA3'_term_phos_cycl_euk"/>
    <property type="match status" value="1"/>
</dbReference>
<dbReference type="PANTHER" id="PTHR11096">
    <property type="entry name" value="RNA 3' TERMINAL PHOSPHATE CYCLASE"/>
    <property type="match status" value="1"/>
</dbReference>
<dbReference type="Gene3D" id="3.65.10.20">
    <property type="entry name" value="RNA 3'-terminal phosphate cyclase domain"/>
    <property type="match status" value="1"/>
</dbReference>
<dbReference type="InterPro" id="IPR036553">
    <property type="entry name" value="RPTC_insert"/>
</dbReference>
<evidence type="ECO:0000256" key="5">
    <source>
        <dbReference type="ARBA" id="ARBA00022741"/>
    </source>
</evidence>
<comment type="similarity">
    <text evidence="1 7">Belongs to the RNA 3'-terminal cyclase family. Type 1 subfamily.</text>
</comment>
<dbReference type="GO" id="GO:0003963">
    <property type="term" value="F:RNA-3'-phosphate cyclase activity"/>
    <property type="evidence" value="ECO:0007669"/>
    <property type="project" value="UniProtKB-UniRule"/>
</dbReference>
<reference evidence="11 12" key="1">
    <citation type="journal article" date="2011" name="Stand. Genomic Sci.">
        <title>Complete genome sequence of the hyperthermophilic chemolithoautotroph Pyrolobus fumarii type strain (1A).</title>
        <authorList>
            <person name="Anderson I."/>
            <person name="Goker M."/>
            <person name="Nolan M."/>
            <person name="Lucas S."/>
            <person name="Hammon N."/>
            <person name="Deshpande S."/>
            <person name="Cheng J.F."/>
            <person name="Tapia R."/>
            <person name="Han C."/>
            <person name="Goodwin L."/>
            <person name="Pitluck S."/>
            <person name="Huntemann M."/>
            <person name="Liolios K."/>
            <person name="Ivanova N."/>
            <person name="Pagani I."/>
            <person name="Mavromatis K."/>
            <person name="Ovchinikova G."/>
            <person name="Pati A."/>
            <person name="Chen A."/>
            <person name="Palaniappan K."/>
            <person name="Land M."/>
            <person name="Hauser L."/>
            <person name="Brambilla E.M."/>
            <person name="Huber H."/>
            <person name="Yasawong M."/>
            <person name="Rohde M."/>
            <person name="Spring S."/>
            <person name="Abt B."/>
            <person name="Sikorski J."/>
            <person name="Wirth R."/>
            <person name="Detter J.C."/>
            <person name="Woyke T."/>
            <person name="Bristow J."/>
            <person name="Eisen J.A."/>
            <person name="Markowitz V."/>
            <person name="Hugenholtz P."/>
            <person name="Kyrpides N.C."/>
            <person name="Klenk H.P."/>
            <person name="Lapidus A."/>
        </authorList>
    </citation>
    <scope>NUCLEOTIDE SEQUENCE [LARGE SCALE GENOMIC DNA]</scope>
    <source>
        <strain evidence="12">DSM 11204 / 1A</strain>
    </source>
</reference>
<comment type="subcellular location">
    <subcellularLocation>
        <location evidence="7">Cytoplasm</location>
    </subcellularLocation>
</comment>
<evidence type="ECO:0000256" key="3">
    <source>
        <dbReference type="ARBA" id="ARBA00022490"/>
    </source>
</evidence>
<dbReference type="InterPro" id="IPR017770">
    <property type="entry name" value="RNA3'_term_phos_cyc_type_1"/>
</dbReference>
<feature type="domain" description="RNA 3'-terminal phosphate cyclase" evidence="9">
    <location>
        <begin position="10"/>
        <end position="336"/>
    </location>
</feature>
<evidence type="ECO:0000256" key="1">
    <source>
        <dbReference type="ARBA" id="ARBA00009206"/>
    </source>
</evidence>
<keyword evidence="5 7" id="KW-0547">Nucleotide-binding</keyword>
<comment type="catalytic activity">
    <reaction evidence="7">
        <text>a 3'-end 3'-phospho-ribonucleotide-RNA + ATP = a 3'-end 2',3'-cyclophospho-ribonucleotide-RNA + AMP + diphosphate</text>
        <dbReference type="Rhea" id="RHEA:23976"/>
        <dbReference type="Rhea" id="RHEA-COMP:10463"/>
        <dbReference type="Rhea" id="RHEA-COMP:10464"/>
        <dbReference type="ChEBI" id="CHEBI:30616"/>
        <dbReference type="ChEBI" id="CHEBI:33019"/>
        <dbReference type="ChEBI" id="CHEBI:83062"/>
        <dbReference type="ChEBI" id="CHEBI:83064"/>
        <dbReference type="ChEBI" id="CHEBI:456215"/>
        <dbReference type="EC" id="6.5.1.4"/>
    </reaction>
</comment>
<dbReference type="STRING" id="694429.Pyrfu_0207"/>
<gene>
    <name evidence="7" type="primary">rtcA</name>
    <name evidence="11" type="ordered locus">Pyrfu_0207</name>
</gene>
<dbReference type="InterPro" id="IPR000228">
    <property type="entry name" value="RNA3'_term_phos_cyc"/>
</dbReference>